<reference evidence="1 2" key="1">
    <citation type="submission" date="2014-05" db="EMBL/GenBank/DDBJ databases">
        <authorList>
            <person name="Rizzardi K."/>
            <person name="Winiecka-Krusnell J."/>
            <person name="Ramliden M."/>
            <person name="Alm E."/>
            <person name="Andersson S."/>
            <person name="Byfors S."/>
        </authorList>
    </citation>
    <scope>NUCLEOTIDE SEQUENCE [LARGE SCALE GENOMIC DNA]</scope>
    <source>
        <strain evidence="1 2">LEGN</strain>
    </source>
</reference>
<evidence type="ECO:0000313" key="1">
    <source>
        <dbReference type="EMBL" id="KGP63244.1"/>
    </source>
</evidence>
<proteinExistence type="predicted"/>
<name>A0A0A2SUX2_9GAMM</name>
<comment type="caution">
    <text evidence="1">The sequence shown here is derived from an EMBL/GenBank/DDBJ whole genome shotgun (WGS) entry which is preliminary data.</text>
</comment>
<evidence type="ECO:0000313" key="2">
    <source>
        <dbReference type="Proteomes" id="UP000054422"/>
    </source>
</evidence>
<gene>
    <name evidence="1" type="ORF">EP47_02845</name>
</gene>
<dbReference type="RefSeq" id="WP_035889240.1">
    <property type="nucleotide sequence ID" value="NZ_JNCF01000021.1"/>
</dbReference>
<organism evidence="1 2">
    <name type="scientific">Legionella norrlandica</name>
    <dbReference type="NCBI Taxonomy" id="1498499"/>
    <lineage>
        <taxon>Bacteria</taxon>
        <taxon>Pseudomonadati</taxon>
        <taxon>Pseudomonadota</taxon>
        <taxon>Gammaproteobacteria</taxon>
        <taxon>Legionellales</taxon>
        <taxon>Legionellaceae</taxon>
        <taxon>Legionella</taxon>
    </lineage>
</organism>
<protein>
    <submittedName>
        <fullName evidence="1">Uncharacterized protein</fullName>
    </submittedName>
</protein>
<dbReference type="AlphaFoldDB" id="A0A0A2SUX2"/>
<keyword evidence="2" id="KW-1185">Reference proteome</keyword>
<dbReference type="EMBL" id="JNCF01000021">
    <property type="protein sequence ID" value="KGP63244.1"/>
    <property type="molecule type" value="Genomic_DNA"/>
</dbReference>
<accession>A0A0A2SUX2</accession>
<dbReference type="OrthoDB" id="9955825at2"/>
<dbReference type="Proteomes" id="UP000054422">
    <property type="component" value="Unassembled WGS sequence"/>
</dbReference>
<sequence>MAHSKHQAFKAFLADLVNEIKVYVPQESADIVFQKLTQDWIAALSQDRHHRVNETIIEKIKKSLPMPAAIPQNVFATTPLSKLNYGSLEEALIQANPEQFKEYLKAVKRSFTEEAYLTFLIKEDKFNSTSLHKILSKGVLRNVPVYLQEVKSMMSNGRSFAQFLTSQTEQGFTFLHQIGMIGDIDFLKYFTEILKKELGATGYANALRMRTTNNYIPSCPWSRPNAVVINAYLDQERKNNKLSFEESTRRVQFFTLPIPKDKRVTQSQGQTPQQKH</sequence>